<evidence type="ECO:0000313" key="10">
    <source>
        <dbReference type="EMBL" id="GAA3654744.1"/>
    </source>
</evidence>
<evidence type="ECO:0000313" key="11">
    <source>
        <dbReference type="Proteomes" id="UP001410795"/>
    </source>
</evidence>
<keyword evidence="2" id="KW-1003">Cell membrane</keyword>
<evidence type="ECO:0000256" key="5">
    <source>
        <dbReference type="ARBA" id="ARBA00022741"/>
    </source>
</evidence>
<dbReference type="InterPro" id="IPR003439">
    <property type="entry name" value="ABC_transporter-like_ATP-bd"/>
</dbReference>
<keyword evidence="4" id="KW-0677">Repeat</keyword>
<comment type="caution">
    <text evidence="10">The sequence shown here is derived from an EMBL/GenBank/DDBJ whole genome shotgun (WGS) entry which is preliminary data.</text>
</comment>
<reference evidence="11" key="1">
    <citation type="journal article" date="2019" name="Int. J. Syst. Evol. Microbiol.">
        <title>The Global Catalogue of Microorganisms (GCM) 10K type strain sequencing project: providing services to taxonomists for standard genome sequencing and annotation.</title>
        <authorList>
            <consortium name="The Broad Institute Genomics Platform"/>
            <consortium name="The Broad Institute Genome Sequencing Center for Infectious Disease"/>
            <person name="Wu L."/>
            <person name="Ma J."/>
        </authorList>
    </citation>
    <scope>NUCLEOTIDE SEQUENCE [LARGE SCALE GENOMIC DNA]</scope>
    <source>
        <strain evidence="11">JCM 16546</strain>
    </source>
</reference>
<feature type="domain" description="ABC transporter" evidence="9">
    <location>
        <begin position="273"/>
        <end position="517"/>
    </location>
</feature>
<dbReference type="Gene3D" id="3.40.50.300">
    <property type="entry name" value="P-loop containing nucleotide triphosphate hydrolases"/>
    <property type="match status" value="2"/>
</dbReference>
<dbReference type="PANTHER" id="PTHR43790:SF3">
    <property type="entry name" value="D-ALLOSE IMPORT ATP-BINDING PROTEIN ALSA-RELATED"/>
    <property type="match status" value="1"/>
</dbReference>
<evidence type="ECO:0000256" key="6">
    <source>
        <dbReference type="ARBA" id="ARBA00022840"/>
    </source>
</evidence>
<dbReference type="InterPro" id="IPR003593">
    <property type="entry name" value="AAA+_ATPase"/>
</dbReference>
<dbReference type="PANTHER" id="PTHR43790">
    <property type="entry name" value="CARBOHYDRATE TRANSPORT ATP-BINDING PROTEIN MG119-RELATED"/>
    <property type="match status" value="1"/>
</dbReference>
<dbReference type="InterPro" id="IPR050107">
    <property type="entry name" value="ABC_carbohydrate_import_ATPase"/>
</dbReference>
<keyword evidence="3" id="KW-0762">Sugar transport</keyword>
<sequence length="528" mass="56101">MDVAAPGPAEPVGAASHGSAVDDAPLLRLTDVTKSFGAVVALRSGSLELRPGSIHALIGENGAGKSTLVKIIAGLYQRDSGGFELAGEATDFTSTAQSKAAGIAVIYQEPTLFPDLSVTENIFMGRQPVGRLGGIDRRTMRDEARRIFDRLGVSIDPDRVTDGLSIADQQIIEIAKAISLDARVLIMDEPTAALSGVEVDRLFAVARSLRDEGRALLFISHRFDEVFALCDTVTVMRDGAYVATTPIADTTVDDLVRQMVGRDVTDLFPKLPAEIGDAVLEVNGLTRAGVFRDVSFSLRAGEILGLAGLVGAGRSEVARAVFGVDRYESGSVKLLGRTLPRGDARAATARGLALVPEDRRRQGLVLDQSVTRNTALAIRGRLARWGLIREASETAAAREWATRLEVKTSALDTETGTLSGGNQQKVVLGKWLATSPRVLIIDEPTRGIDVGTKAEVHRLLSQLAQEGMAILMISSELPEVLGMADRVLVMREGRITGEFDRDGATPEAVMRAATADSAAVDAGSEAAR</sequence>
<name>A0ABP7BCG4_9MICO</name>
<dbReference type="PROSITE" id="PS00211">
    <property type="entry name" value="ABC_TRANSPORTER_1"/>
    <property type="match status" value="1"/>
</dbReference>
<evidence type="ECO:0000259" key="9">
    <source>
        <dbReference type="PROSITE" id="PS50893"/>
    </source>
</evidence>
<evidence type="ECO:0000256" key="2">
    <source>
        <dbReference type="ARBA" id="ARBA00022475"/>
    </source>
</evidence>
<keyword evidence="5" id="KW-0547">Nucleotide-binding</keyword>
<keyword evidence="6 10" id="KW-0067">ATP-binding</keyword>
<dbReference type="Pfam" id="PF00005">
    <property type="entry name" value="ABC_tran"/>
    <property type="match status" value="2"/>
</dbReference>
<dbReference type="EMBL" id="BAAAYV010000005">
    <property type="protein sequence ID" value="GAA3654744.1"/>
    <property type="molecule type" value="Genomic_DNA"/>
</dbReference>
<evidence type="ECO:0000256" key="3">
    <source>
        <dbReference type="ARBA" id="ARBA00022597"/>
    </source>
</evidence>
<accession>A0ABP7BCG4</accession>
<evidence type="ECO:0000256" key="4">
    <source>
        <dbReference type="ARBA" id="ARBA00022737"/>
    </source>
</evidence>
<dbReference type="RefSeq" id="WP_221854928.1">
    <property type="nucleotide sequence ID" value="NZ_BAAAYV010000005.1"/>
</dbReference>
<keyword evidence="11" id="KW-1185">Reference proteome</keyword>
<keyword evidence="7" id="KW-1278">Translocase</keyword>
<organism evidence="10 11">
    <name type="scientific">Microbacterium marinilacus</name>
    <dbReference type="NCBI Taxonomy" id="415209"/>
    <lineage>
        <taxon>Bacteria</taxon>
        <taxon>Bacillati</taxon>
        <taxon>Actinomycetota</taxon>
        <taxon>Actinomycetes</taxon>
        <taxon>Micrococcales</taxon>
        <taxon>Microbacteriaceae</taxon>
        <taxon>Microbacterium</taxon>
    </lineage>
</organism>
<dbReference type="GO" id="GO:0005524">
    <property type="term" value="F:ATP binding"/>
    <property type="evidence" value="ECO:0007669"/>
    <property type="project" value="UniProtKB-KW"/>
</dbReference>
<feature type="domain" description="ABC transporter" evidence="9">
    <location>
        <begin position="27"/>
        <end position="263"/>
    </location>
</feature>
<dbReference type="CDD" id="cd03215">
    <property type="entry name" value="ABC_Carb_Monos_II"/>
    <property type="match status" value="1"/>
</dbReference>
<dbReference type="Proteomes" id="UP001410795">
    <property type="component" value="Unassembled WGS sequence"/>
</dbReference>
<protein>
    <submittedName>
        <fullName evidence="10">Sugar ABC transporter ATP-binding protein</fullName>
    </submittedName>
</protein>
<proteinExistence type="predicted"/>
<dbReference type="CDD" id="cd03216">
    <property type="entry name" value="ABC_Carb_Monos_I"/>
    <property type="match status" value="1"/>
</dbReference>
<keyword evidence="8" id="KW-0472">Membrane</keyword>
<dbReference type="InterPro" id="IPR017871">
    <property type="entry name" value="ABC_transporter-like_CS"/>
</dbReference>
<dbReference type="PROSITE" id="PS50893">
    <property type="entry name" value="ABC_TRANSPORTER_2"/>
    <property type="match status" value="2"/>
</dbReference>
<dbReference type="SUPFAM" id="SSF52540">
    <property type="entry name" value="P-loop containing nucleoside triphosphate hydrolases"/>
    <property type="match status" value="2"/>
</dbReference>
<evidence type="ECO:0000256" key="8">
    <source>
        <dbReference type="ARBA" id="ARBA00023136"/>
    </source>
</evidence>
<evidence type="ECO:0000256" key="7">
    <source>
        <dbReference type="ARBA" id="ARBA00022967"/>
    </source>
</evidence>
<keyword evidence="1" id="KW-0813">Transport</keyword>
<gene>
    <name evidence="10" type="ORF">GCM10022202_13590</name>
</gene>
<evidence type="ECO:0000256" key="1">
    <source>
        <dbReference type="ARBA" id="ARBA00022448"/>
    </source>
</evidence>
<dbReference type="InterPro" id="IPR027417">
    <property type="entry name" value="P-loop_NTPase"/>
</dbReference>
<dbReference type="SMART" id="SM00382">
    <property type="entry name" value="AAA"/>
    <property type="match status" value="2"/>
</dbReference>